<dbReference type="NCBIfam" id="TIGR01891">
    <property type="entry name" value="amidohydrolases"/>
    <property type="match status" value="1"/>
</dbReference>
<dbReference type="Gene3D" id="3.30.70.360">
    <property type="match status" value="1"/>
</dbReference>
<feature type="binding site" evidence="2">
    <location>
        <position position="132"/>
    </location>
    <ligand>
        <name>Mn(2+)</name>
        <dbReference type="ChEBI" id="CHEBI:29035"/>
        <label>2</label>
    </ligand>
</feature>
<dbReference type="SUPFAM" id="SSF55031">
    <property type="entry name" value="Bacterial exopeptidase dimerisation domain"/>
    <property type="match status" value="1"/>
</dbReference>
<dbReference type="SUPFAM" id="SSF53187">
    <property type="entry name" value="Zn-dependent exopeptidases"/>
    <property type="match status" value="1"/>
</dbReference>
<dbReference type="GO" id="GO:0046872">
    <property type="term" value="F:metal ion binding"/>
    <property type="evidence" value="ECO:0007669"/>
    <property type="project" value="UniProtKB-KW"/>
</dbReference>
<feature type="binding site" evidence="2">
    <location>
        <position position="356"/>
    </location>
    <ligand>
        <name>Mn(2+)</name>
        <dbReference type="ChEBI" id="CHEBI:29035"/>
        <label>2</label>
    </ligand>
</feature>
<feature type="binding site" evidence="2">
    <location>
        <position position="99"/>
    </location>
    <ligand>
        <name>Mn(2+)</name>
        <dbReference type="ChEBI" id="CHEBI:29035"/>
        <label>2</label>
    </ligand>
</feature>
<dbReference type="AlphaFoldDB" id="A0A0H3HCP6"/>
<dbReference type="RefSeq" id="WP_014229675.1">
    <property type="nucleotide sequence ID" value="NC_016612.1"/>
</dbReference>
<dbReference type="PANTHER" id="PTHR11014">
    <property type="entry name" value="PEPTIDASE M20 FAMILY MEMBER"/>
    <property type="match status" value="1"/>
</dbReference>
<keyword evidence="2" id="KW-0464">Manganese</keyword>
<dbReference type="CDD" id="cd05666">
    <property type="entry name" value="M20_Acy1-like"/>
    <property type="match status" value="1"/>
</dbReference>
<dbReference type="InterPro" id="IPR017439">
    <property type="entry name" value="Amidohydrolase"/>
</dbReference>
<dbReference type="Pfam" id="PF01546">
    <property type="entry name" value="Peptidase_M20"/>
    <property type="match status" value="1"/>
</dbReference>
<evidence type="ECO:0000256" key="1">
    <source>
        <dbReference type="ARBA" id="ARBA00022801"/>
    </source>
</evidence>
<name>A0A0H3HCP6_KLEM8</name>
<reference evidence="4 5" key="1">
    <citation type="journal article" date="2012" name="J. Bacteriol.">
        <title>Complete genome sequence of Klebsiella oxytoca KCTC 1686, used in production of 2,3-butanediol.</title>
        <authorList>
            <person name="Shin S.H."/>
            <person name="Kim S."/>
            <person name="Kim J.Y."/>
            <person name="Lee S."/>
            <person name="Um Y."/>
            <person name="Oh M.K."/>
            <person name="Kim Y.R."/>
            <person name="Lee J."/>
            <person name="Yang K.S."/>
        </authorList>
    </citation>
    <scope>NUCLEOTIDE SEQUENCE [LARGE SCALE GENOMIC DNA]</scope>
    <source>
        <strain evidence="5">ATCC 8724 / DSM 4798 / JCM 20051 / NBRC 3318 / NRRL B-199 / KCTC 1686</strain>
    </source>
</reference>
<evidence type="ECO:0000313" key="5">
    <source>
        <dbReference type="Proteomes" id="UP000007843"/>
    </source>
</evidence>
<dbReference type="PANTHER" id="PTHR11014:SF63">
    <property type="entry name" value="METALLOPEPTIDASE, PUTATIVE (AFU_ORTHOLOGUE AFUA_6G09600)-RELATED"/>
    <property type="match status" value="1"/>
</dbReference>
<proteinExistence type="predicted"/>
<comment type="cofactor">
    <cofactor evidence="2">
        <name>Mn(2+)</name>
        <dbReference type="ChEBI" id="CHEBI:29035"/>
    </cofactor>
    <text evidence="2">The Mn(2+) ion enhances activity.</text>
</comment>
<dbReference type="GO" id="GO:0050118">
    <property type="term" value="F:N-acetyldiaminopimelate deacetylase activity"/>
    <property type="evidence" value="ECO:0007669"/>
    <property type="project" value="UniProtKB-ARBA"/>
</dbReference>
<dbReference type="InterPro" id="IPR011650">
    <property type="entry name" value="Peptidase_M20_dimer"/>
</dbReference>
<dbReference type="InterPro" id="IPR036264">
    <property type="entry name" value="Bact_exopeptidase_dim_dom"/>
</dbReference>
<dbReference type="Proteomes" id="UP000007843">
    <property type="component" value="Chromosome"/>
</dbReference>
<evidence type="ECO:0000313" key="4">
    <source>
        <dbReference type="EMBL" id="AEX06230.1"/>
    </source>
</evidence>
<dbReference type="Pfam" id="PF07687">
    <property type="entry name" value="M20_dimer"/>
    <property type="match status" value="1"/>
</dbReference>
<accession>A0A0H3HCP6</accession>
<dbReference type="KEGG" id="kox:KOX_22550"/>
<keyword evidence="1 4" id="KW-0378">Hydrolase</keyword>
<dbReference type="PIRSF" id="PIRSF005962">
    <property type="entry name" value="Pept_M20D_amidohydro"/>
    <property type="match status" value="1"/>
</dbReference>
<dbReference type="HOGENOM" id="CLU_023257_0_1_6"/>
<feature type="domain" description="Peptidase M20 dimerisation" evidence="3">
    <location>
        <begin position="181"/>
        <end position="274"/>
    </location>
</feature>
<dbReference type="InterPro" id="IPR002933">
    <property type="entry name" value="Peptidase_M20"/>
</dbReference>
<protein>
    <submittedName>
        <fullName evidence="4">Amidohydrolase</fullName>
    </submittedName>
</protein>
<dbReference type="GO" id="GO:0019877">
    <property type="term" value="P:diaminopimelate biosynthetic process"/>
    <property type="evidence" value="ECO:0007669"/>
    <property type="project" value="UniProtKB-ARBA"/>
</dbReference>
<feature type="binding site" evidence="2">
    <location>
        <position position="158"/>
    </location>
    <ligand>
        <name>Mn(2+)</name>
        <dbReference type="ChEBI" id="CHEBI:29035"/>
        <label>2</label>
    </ligand>
</feature>
<evidence type="ECO:0000256" key="2">
    <source>
        <dbReference type="PIRSR" id="PIRSR005962-1"/>
    </source>
</evidence>
<dbReference type="FunFam" id="3.30.70.360:FF:000001">
    <property type="entry name" value="N-acetyldiaminopimelate deacetylase"/>
    <property type="match status" value="1"/>
</dbReference>
<keyword evidence="2" id="KW-0479">Metal-binding</keyword>
<dbReference type="Gene3D" id="3.40.630.10">
    <property type="entry name" value="Zn peptidases"/>
    <property type="match status" value="1"/>
</dbReference>
<organism evidence="4 5">
    <name type="scientific">Klebsiella michiganensis (strain ATCC 8724 / DSM 4798 / JCM 20051 / NBRC 3318 / NRRL B-199 / KCTC 1686 / BUCSAV 143 / CCM 1901)</name>
    <dbReference type="NCBI Taxonomy" id="1006551"/>
    <lineage>
        <taxon>Bacteria</taxon>
        <taxon>Pseudomonadati</taxon>
        <taxon>Pseudomonadota</taxon>
        <taxon>Gammaproteobacteria</taxon>
        <taxon>Enterobacterales</taxon>
        <taxon>Enterobacteriaceae</taxon>
        <taxon>Klebsiella/Raoultella group</taxon>
        <taxon>Klebsiella</taxon>
    </lineage>
</organism>
<dbReference type="EMBL" id="CP003218">
    <property type="protein sequence ID" value="AEX06230.1"/>
    <property type="molecule type" value="Genomic_DNA"/>
</dbReference>
<gene>
    <name evidence="4" type="ordered locus">KOX_22550</name>
</gene>
<sequence length="383" mass="41052">MAVSPSLIAEAIRWRRDFHACPELGYQEQETSRRVAELLASFGLQVHSGLAGTGVVATLENGPGPVIGLRADMDALPIAEQSDVDYKSRNPGVMHACGHDGHSAMLLAAAAHLAQTRRFRGTVHFVFQPAEENLGGARKMVEEGLFSRFPMDAIYALHNWPGMPLGQVAIGSGAMMASLDAFEITLTGKSCHAAMPERGADPIVAAAQLIMALQTIPSRRLSPQESTVVSITQISGGEAINVLPDKVVLRGTFRCLNNQVRERVRGLIESYVAAQPQVSDVEGKIAWYPGYPVTTNHPAEAQKVREVATALLGESAVSWNGNPSMASEDFACMLEACPGAYFWIGTDGETASKPLHNAGYDFNDALIPHGVALWTALVEKLLA</sequence>
<evidence type="ECO:0000259" key="3">
    <source>
        <dbReference type="Pfam" id="PF07687"/>
    </source>
</evidence>
<feature type="binding site" evidence="2">
    <location>
        <position position="97"/>
    </location>
    <ligand>
        <name>Mn(2+)</name>
        <dbReference type="ChEBI" id="CHEBI:29035"/>
        <label>2</label>
    </ligand>
</feature>